<accession>A0ABM7Q018</accession>
<evidence type="ECO:0000313" key="10">
    <source>
        <dbReference type="Proteomes" id="UP001319861"/>
    </source>
</evidence>
<evidence type="ECO:0000256" key="6">
    <source>
        <dbReference type="SAM" id="MobiDB-lite"/>
    </source>
</evidence>
<dbReference type="PANTHER" id="PTHR40077:SF1">
    <property type="entry name" value="MEMBRANE PROTEIN"/>
    <property type="match status" value="1"/>
</dbReference>
<name>A0ABM7Q018_SINCY</name>
<feature type="transmembrane region" description="Helical" evidence="7">
    <location>
        <begin position="66"/>
        <end position="84"/>
    </location>
</feature>
<reference evidence="9 10" key="1">
    <citation type="journal article" date="2021" name="J. Biosci. Bioeng.">
        <title>Identification and characterization of a chc gene cluster responsible for the aromatization pathway of cyclohexanecarboxylate degradation in Sinomonas cyclohexanicum ATCC 51369.</title>
        <authorList>
            <person name="Yamamoto T."/>
            <person name="Hasegawa Y."/>
            <person name="Lau P.C.K."/>
            <person name="Iwaki H."/>
        </authorList>
    </citation>
    <scope>NUCLEOTIDE SEQUENCE [LARGE SCALE GENOMIC DNA]</scope>
    <source>
        <strain evidence="9 10">ATCC 51369</strain>
    </source>
</reference>
<protein>
    <submittedName>
        <fullName evidence="9">Membrane protein</fullName>
    </submittedName>
</protein>
<keyword evidence="4 7" id="KW-1133">Transmembrane helix</keyword>
<evidence type="ECO:0000313" key="9">
    <source>
        <dbReference type="EMBL" id="BCT77909.1"/>
    </source>
</evidence>
<comment type="subcellular location">
    <subcellularLocation>
        <location evidence="1">Cell membrane</location>
        <topology evidence="1">Multi-pass membrane protein</topology>
    </subcellularLocation>
</comment>
<gene>
    <name evidence="9" type="ORF">SCMU_37510</name>
</gene>
<dbReference type="Pfam" id="PF12823">
    <property type="entry name" value="DUF3817"/>
    <property type="match status" value="1"/>
</dbReference>
<keyword evidence="10" id="KW-1185">Reference proteome</keyword>
<feature type="domain" description="DUF3817" evidence="8">
    <location>
        <begin position="29"/>
        <end position="115"/>
    </location>
</feature>
<feature type="transmembrane region" description="Helical" evidence="7">
    <location>
        <begin position="149"/>
        <end position="169"/>
    </location>
</feature>
<keyword evidence="3 7" id="KW-0812">Transmembrane</keyword>
<feature type="transmembrane region" description="Helical" evidence="7">
    <location>
        <begin position="90"/>
        <end position="109"/>
    </location>
</feature>
<feature type="compositionally biased region" description="Polar residues" evidence="6">
    <location>
        <begin position="1"/>
        <end position="17"/>
    </location>
</feature>
<feature type="transmembrane region" description="Helical" evidence="7">
    <location>
        <begin position="33"/>
        <end position="54"/>
    </location>
</feature>
<evidence type="ECO:0000256" key="3">
    <source>
        <dbReference type="ARBA" id="ARBA00022692"/>
    </source>
</evidence>
<evidence type="ECO:0000256" key="5">
    <source>
        <dbReference type="ARBA" id="ARBA00023136"/>
    </source>
</evidence>
<dbReference type="PANTHER" id="PTHR40077">
    <property type="entry name" value="MEMBRANE PROTEIN-RELATED"/>
    <property type="match status" value="1"/>
</dbReference>
<evidence type="ECO:0000259" key="8">
    <source>
        <dbReference type="Pfam" id="PF12823"/>
    </source>
</evidence>
<proteinExistence type="predicted"/>
<dbReference type="InterPro" id="IPR023845">
    <property type="entry name" value="DUF3817_TM"/>
</dbReference>
<dbReference type="NCBIfam" id="TIGR03954">
    <property type="entry name" value="integ_memb_HG"/>
    <property type="match status" value="1"/>
</dbReference>
<evidence type="ECO:0000256" key="1">
    <source>
        <dbReference type="ARBA" id="ARBA00004651"/>
    </source>
</evidence>
<evidence type="ECO:0000256" key="4">
    <source>
        <dbReference type="ARBA" id="ARBA00022989"/>
    </source>
</evidence>
<feature type="region of interest" description="Disordered" evidence="6">
    <location>
        <begin position="1"/>
        <end position="21"/>
    </location>
</feature>
<keyword evidence="5 7" id="KW-0472">Membrane</keyword>
<sequence length="177" mass="19261">MTSSRPALTDSPAQTAPTRAGFASTPRSLYRTLAIAEMVTWTLLIIGMILKYAVHVGDWPVQVAGMVHGVVFVSYAVTAALVGVNQHWPVPRIVAAVVLAVVPYATYPFDRRLERGGHLEGQWRRERTDDPRDSTWISAVLRALLAHPVLLGLAMVVAVAVIVSTLLFLGPPTQWGK</sequence>
<evidence type="ECO:0000256" key="7">
    <source>
        <dbReference type="SAM" id="Phobius"/>
    </source>
</evidence>
<organism evidence="9 10">
    <name type="scientific">Sinomonas cyclohexanicum</name>
    <name type="common">Corynebacterium cyclohexanicum</name>
    <dbReference type="NCBI Taxonomy" id="322009"/>
    <lineage>
        <taxon>Bacteria</taxon>
        <taxon>Bacillati</taxon>
        <taxon>Actinomycetota</taxon>
        <taxon>Actinomycetes</taxon>
        <taxon>Micrococcales</taxon>
        <taxon>Micrococcaceae</taxon>
        <taxon>Sinomonas</taxon>
    </lineage>
</organism>
<dbReference type="EMBL" id="AP024525">
    <property type="protein sequence ID" value="BCT77909.1"/>
    <property type="molecule type" value="Genomic_DNA"/>
</dbReference>
<dbReference type="RefSeq" id="WP_229230566.1">
    <property type="nucleotide sequence ID" value="NZ_AP024525.1"/>
</dbReference>
<evidence type="ECO:0000256" key="2">
    <source>
        <dbReference type="ARBA" id="ARBA00022475"/>
    </source>
</evidence>
<keyword evidence="2" id="KW-1003">Cell membrane</keyword>
<dbReference type="Proteomes" id="UP001319861">
    <property type="component" value="Chromosome"/>
</dbReference>